<dbReference type="AlphaFoldDB" id="N1UE51"/>
<evidence type="ECO:0000313" key="2">
    <source>
        <dbReference type="Proteomes" id="UP000012220"/>
    </source>
</evidence>
<organism evidence="1 2">
    <name type="scientific">Leptospira interrogans serovar Australis str. 200703203</name>
    <dbReference type="NCBI Taxonomy" id="1085541"/>
    <lineage>
        <taxon>Bacteria</taxon>
        <taxon>Pseudomonadati</taxon>
        <taxon>Spirochaetota</taxon>
        <taxon>Spirochaetia</taxon>
        <taxon>Leptospirales</taxon>
        <taxon>Leptospiraceae</taxon>
        <taxon>Leptospira</taxon>
    </lineage>
</organism>
<protein>
    <submittedName>
        <fullName evidence="1">Uncharacterized protein</fullName>
    </submittedName>
</protein>
<proteinExistence type="predicted"/>
<dbReference type="EMBL" id="AHNY02000188">
    <property type="protein sequence ID" value="EMY24553.1"/>
    <property type="molecule type" value="Genomic_DNA"/>
</dbReference>
<dbReference type="Proteomes" id="UP000012220">
    <property type="component" value="Unassembled WGS sequence"/>
</dbReference>
<evidence type="ECO:0000313" key="1">
    <source>
        <dbReference type="EMBL" id="EMY24553.1"/>
    </source>
</evidence>
<sequence length="51" mass="6227">MIERFNYILQNQNSVCNLIYSFRNHLLRFFSGFLFMVYNNFLCNYDFVEAG</sequence>
<reference evidence="1 2" key="1">
    <citation type="submission" date="2013-02" db="EMBL/GenBank/DDBJ databases">
        <authorList>
            <person name="Harkins D.M."/>
            <person name="Durkin A.S."/>
            <person name="Brinkac L.M."/>
            <person name="Haft D.H."/>
            <person name="Selengut J.D."/>
            <person name="Sanka R."/>
            <person name="DePew J."/>
            <person name="Purushe J."/>
            <person name="Picardeau M."/>
            <person name="Werts C."/>
            <person name="Goarant C."/>
            <person name="Vinetz J.M."/>
            <person name="Sutton G.G."/>
            <person name="Nierman W.C."/>
            <person name="Fouts D.E."/>
        </authorList>
    </citation>
    <scope>NUCLEOTIDE SEQUENCE [LARGE SCALE GENOMIC DNA]</scope>
    <source>
        <strain evidence="1 2">200703203</strain>
    </source>
</reference>
<accession>N1UE51</accession>
<name>N1UE51_LEPIR</name>
<dbReference type="BioCyc" id="LINT1085541:G11IQ-3689-MONOMER"/>
<comment type="caution">
    <text evidence="1">The sequence shown here is derived from an EMBL/GenBank/DDBJ whole genome shotgun (WGS) entry which is preliminary data.</text>
</comment>
<gene>
    <name evidence="1" type="ORF">LEP1GSC115_0482</name>
</gene>